<gene>
    <name evidence="1" type="ORF">N136_00958</name>
</gene>
<proteinExistence type="predicted"/>
<dbReference type="Proteomes" id="UP000016605">
    <property type="component" value="Unassembled WGS sequence"/>
</dbReference>
<protein>
    <submittedName>
        <fullName evidence="1">Uncharacterized protein</fullName>
    </submittedName>
</protein>
<evidence type="ECO:0000313" key="2">
    <source>
        <dbReference type="Proteomes" id="UP000016605"/>
    </source>
</evidence>
<dbReference type="EMBL" id="AWVQ01000095">
    <property type="protein sequence ID" value="ERK72692.1"/>
    <property type="molecule type" value="Genomic_DNA"/>
</dbReference>
<name>U2TDA9_LEIAQ</name>
<comment type="caution">
    <text evidence="1">The sequence shown here is derived from an EMBL/GenBank/DDBJ whole genome shotgun (WGS) entry which is preliminary data.</text>
</comment>
<reference evidence="1 2" key="1">
    <citation type="submission" date="2013-08" db="EMBL/GenBank/DDBJ databases">
        <authorList>
            <person name="Weinstock G."/>
            <person name="Sodergren E."/>
            <person name="Wylie T."/>
            <person name="Fulton L."/>
            <person name="Fulton R."/>
            <person name="Fronick C."/>
            <person name="O'Laughlin M."/>
            <person name="Godfrey J."/>
            <person name="Miner T."/>
            <person name="Herter B."/>
            <person name="Appelbaum E."/>
            <person name="Cordes M."/>
            <person name="Lek S."/>
            <person name="Wollam A."/>
            <person name="Pepin K.H."/>
            <person name="Palsikar V.B."/>
            <person name="Mitreva M."/>
            <person name="Wilson R.K."/>
        </authorList>
    </citation>
    <scope>NUCLEOTIDE SEQUENCE [LARGE SCALE GENOMIC DNA]</scope>
    <source>
        <strain evidence="1 2">ATCC 14665</strain>
    </source>
</reference>
<accession>U2TDA9</accession>
<sequence>MLSATRLASSAATMPSTMRGAADFANGRMRSSVRTVPARFLFSSL</sequence>
<organism evidence="1 2">
    <name type="scientific">Leifsonia aquatica ATCC 14665</name>
    <dbReference type="NCBI Taxonomy" id="1358026"/>
    <lineage>
        <taxon>Bacteria</taxon>
        <taxon>Bacillati</taxon>
        <taxon>Actinomycetota</taxon>
        <taxon>Actinomycetes</taxon>
        <taxon>Micrococcales</taxon>
        <taxon>Microbacteriaceae</taxon>
        <taxon>Leifsonia</taxon>
    </lineage>
</organism>
<dbReference type="AlphaFoldDB" id="U2TDA9"/>
<evidence type="ECO:0000313" key="1">
    <source>
        <dbReference type="EMBL" id="ERK72692.1"/>
    </source>
</evidence>
<dbReference type="HOGENOM" id="CLU_3201540_0_0_11"/>